<name>A0A2N6PIY2_9MICO</name>
<feature type="domain" description="DUF2520" evidence="2">
    <location>
        <begin position="143"/>
        <end position="273"/>
    </location>
</feature>
<protein>
    <submittedName>
        <fullName evidence="3">DUF2520 domain-containing protein</fullName>
    </submittedName>
</protein>
<dbReference type="Pfam" id="PF10727">
    <property type="entry name" value="Rossmann-like"/>
    <property type="match status" value="1"/>
</dbReference>
<dbReference type="InterPro" id="IPR036291">
    <property type="entry name" value="NAD(P)-bd_dom_sf"/>
</dbReference>
<dbReference type="Proteomes" id="UP000235703">
    <property type="component" value="Unassembled WGS sequence"/>
</dbReference>
<evidence type="ECO:0000313" key="4">
    <source>
        <dbReference type="Proteomes" id="UP000235703"/>
    </source>
</evidence>
<dbReference type="Gene3D" id="3.40.50.720">
    <property type="entry name" value="NAD(P)-binding Rossmann-like Domain"/>
    <property type="match status" value="1"/>
</dbReference>
<feature type="domain" description="Putative oxidoreductase/dehydrogenase Rossmann-like" evidence="1">
    <location>
        <begin position="6"/>
        <end position="125"/>
    </location>
</feature>
<dbReference type="Pfam" id="PF10728">
    <property type="entry name" value="DUF2520"/>
    <property type="match status" value="1"/>
</dbReference>
<accession>A0A2N6PIY2</accession>
<dbReference type="EMBL" id="PNFZ01000002">
    <property type="protein sequence ID" value="PMB98642.1"/>
    <property type="molecule type" value="Genomic_DNA"/>
</dbReference>
<dbReference type="OrthoDB" id="8650434at2"/>
<sequence>MNHEDQTRLGIGIVGCGRVGAVMGNALRAAGHAIIGTTASSQASRDRAEAMLPEVPILEIETLVERAELVLFTVSDDVLAELVAGLAKLGCFTPGQIVMHCAGMYGTEVLGPAAASGAFTIALHPSLSFTGTSVDLPRLREATIAVTAAKPVLPIGQALVVEIGAEPIIVAEADRALYHAAIAHAANHTVATLSQSLDVLTSLGIDDPARVLRSLVEASVSNTLQAGPSALTGPVSRGDTGTVAAHLYALAEYSVAAGSLDVADAYTAMAKATISRALTNGTITTEQARAMHELLTERD</sequence>
<dbReference type="SUPFAM" id="SSF48179">
    <property type="entry name" value="6-phosphogluconate dehydrogenase C-terminal domain-like"/>
    <property type="match status" value="1"/>
</dbReference>
<dbReference type="PANTHER" id="PTHR40459:SF1">
    <property type="entry name" value="CONSERVED HYPOTHETICAL ALANINE AND LEUCINE RICH PROTEIN"/>
    <property type="match status" value="1"/>
</dbReference>
<dbReference type="AlphaFoldDB" id="A0A2N6PIY2"/>
<dbReference type="InterPro" id="IPR008927">
    <property type="entry name" value="6-PGluconate_DH-like_C_sf"/>
</dbReference>
<dbReference type="InterPro" id="IPR019665">
    <property type="entry name" value="OxRdtase/DH_put_Rossmann_dom"/>
</dbReference>
<evidence type="ECO:0000259" key="1">
    <source>
        <dbReference type="Pfam" id="PF10727"/>
    </source>
</evidence>
<dbReference type="SUPFAM" id="SSF51735">
    <property type="entry name" value="NAD(P)-binding Rossmann-fold domains"/>
    <property type="match status" value="1"/>
</dbReference>
<proteinExistence type="predicted"/>
<evidence type="ECO:0000313" key="3">
    <source>
        <dbReference type="EMBL" id="PMB98642.1"/>
    </source>
</evidence>
<dbReference type="InterPro" id="IPR037108">
    <property type="entry name" value="TM1727-like_C_sf"/>
</dbReference>
<dbReference type="RefSeq" id="WP_102161298.1">
    <property type="nucleotide sequence ID" value="NZ_PNFZ01000002.1"/>
</dbReference>
<organism evidence="3 4">
    <name type="scientific">Brevibacterium luteolum</name>
    <dbReference type="NCBI Taxonomy" id="199591"/>
    <lineage>
        <taxon>Bacteria</taxon>
        <taxon>Bacillati</taxon>
        <taxon>Actinomycetota</taxon>
        <taxon>Actinomycetes</taxon>
        <taxon>Micrococcales</taxon>
        <taxon>Brevibacteriaceae</taxon>
        <taxon>Brevibacterium</taxon>
    </lineage>
</organism>
<evidence type="ECO:0000259" key="2">
    <source>
        <dbReference type="Pfam" id="PF10728"/>
    </source>
</evidence>
<dbReference type="Gene3D" id="1.10.1040.20">
    <property type="entry name" value="ProC-like, C-terminal domain"/>
    <property type="match status" value="1"/>
</dbReference>
<gene>
    <name evidence="3" type="ORF">CJ198_04795</name>
</gene>
<comment type="caution">
    <text evidence="3">The sequence shown here is derived from an EMBL/GenBank/DDBJ whole genome shotgun (WGS) entry which is preliminary data.</text>
</comment>
<reference evidence="3 4" key="1">
    <citation type="submission" date="2017-09" db="EMBL/GenBank/DDBJ databases">
        <title>Bacterial strain isolated from the female urinary microbiota.</title>
        <authorList>
            <person name="Thomas-White K."/>
            <person name="Kumar N."/>
            <person name="Forster S."/>
            <person name="Putonti C."/>
            <person name="Lawley T."/>
            <person name="Wolfe A.J."/>
        </authorList>
    </citation>
    <scope>NUCLEOTIDE SEQUENCE [LARGE SCALE GENOMIC DNA]</scope>
    <source>
        <strain evidence="3 4">UMB0680</strain>
    </source>
</reference>
<keyword evidence="4" id="KW-1185">Reference proteome</keyword>
<dbReference type="PANTHER" id="PTHR40459">
    <property type="entry name" value="CONSERVED HYPOTHETICAL ALANINE AND LEUCINE RICH PROTEIN"/>
    <property type="match status" value="1"/>
</dbReference>
<dbReference type="InterPro" id="IPR018931">
    <property type="entry name" value="DUF2520"/>
</dbReference>